<dbReference type="EMBL" id="PXYW01000123">
    <property type="protein sequence ID" value="PSR26506.1"/>
    <property type="molecule type" value="Genomic_DNA"/>
</dbReference>
<dbReference type="Proteomes" id="UP000242972">
    <property type="component" value="Unassembled WGS sequence"/>
</dbReference>
<name>A0A2T2WWA2_9FIRM</name>
<gene>
    <name evidence="2" type="ORF">C7B46_19940</name>
</gene>
<accession>A0A2T2WWA2</accession>
<organism evidence="2 3">
    <name type="scientific">Sulfobacillus benefaciens</name>
    <dbReference type="NCBI Taxonomy" id="453960"/>
    <lineage>
        <taxon>Bacteria</taxon>
        <taxon>Bacillati</taxon>
        <taxon>Bacillota</taxon>
        <taxon>Clostridia</taxon>
        <taxon>Eubacteriales</taxon>
        <taxon>Clostridiales Family XVII. Incertae Sedis</taxon>
        <taxon>Sulfobacillus</taxon>
    </lineage>
</organism>
<reference evidence="2 3" key="1">
    <citation type="journal article" date="2014" name="BMC Genomics">
        <title>Comparison of environmental and isolate Sulfobacillus genomes reveals diverse carbon, sulfur, nitrogen, and hydrogen metabolisms.</title>
        <authorList>
            <person name="Justice N.B."/>
            <person name="Norman A."/>
            <person name="Brown C.T."/>
            <person name="Singh A."/>
            <person name="Thomas B.C."/>
            <person name="Banfield J.F."/>
        </authorList>
    </citation>
    <scope>NUCLEOTIDE SEQUENCE [LARGE SCALE GENOMIC DNA]</scope>
    <source>
        <strain evidence="2">AMDSBA4</strain>
    </source>
</reference>
<feature type="region of interest" description="Disordered" evidence="1">
    <location>
        <begin position="1"/>
        <end position="20"/>
    </location>
</feature>
<evidence type="ECO:0000313" key="2">
    <source>
        <dbReference type="EMBL" id="PSR26506.1"/>
    </source>
</evidence>
<proteinExistence type="predicted"/>
<sequence length="180" mass="20253">MSNRVHTLYTQQSALQDDGTPQSTEYGLLIYDDAAEYFHPMTPTLPEFLRILTHPALALVVLSHVSVDEVSDLLAYAQQRGEVDINGATYALNRETLAAIQFLALSDPSGQDPAYWVPAAFLADYCQRHDRLSPSVQPFDQWDARDRRDFLTAAETARLLCTPDDLTALFVNRTFLYSTH</sequence>
<evidence type="ECO:0000256" key="1">
    <source>
        <dbReference type="SAM" id="MobiDB-lite"/>
    </source>
</evidence>
<evidence type="ECO:0000313" key="3">
    <source>
        <dbReference type="Proteomes" id="UP000242972"/>
    </source>
</evidence>
<dbReference type="AlphaFoldDB" id="A0A2T2WWA2"/>
<comment type="caution">
    <text evidence="2">The sequence shown here is derived from an EMBL/GenBank/DDBJ whole genome shotgun (WGS) entry which is preliminary data.</text>
</comment>
<protein>
    <submittedName>
        <fullName evidence="2">Uncharacterized protein</fullName>
    </submittedName>
</protein>